<feature type="compositionally biased region" description="Low complexity" evidence="5">
    <location>
        <begin position="300"/>
        <end position="312"/>
    </location>
</feature>
<dbReference type="AlphaFoldDB" id="A0A4R1HD80"/>
<proteinExistence type="predicted"/>
<dbReference type="Pfam" id="PF25601">
    <property type="entry name" value="AAA_lid_14"/>
    <property type="match status" value="1"/>
</dbReference>
<evidence type="ECO:0000256" key="5">
    <source>
        <dbReference type="SAM" id="MobiDB-lite"/>
    </source>
</evidence>
<dbReference type="GO" id="GO:0043565">
    <property type="term" value="F:sequence-specific DNA binding"/>
    <property type="evidence" value="ECO:0007669"/>
    <property type="project" value="InterPro"/>
</dbReference>
<dbReference type="Gene3D" id="1.10.10.60">
    <property type="entry name" value="Homeodomain-like"/>
    <property type="match status" value="1"/>
</dbReference>
<dbReference type="EMBL" id="SMFZ01000002">
    <property type="protein sequence ID" value="TCK20007.1"/>
    <property type="molecule type" value="Genomic_DNA"/>
</dbReference>
<dbReference type="InterPro" id="IPR029016">
    <property type="entry name" value="GAF-like_dom_sf"/>
</dbReference>
<evidence type="ECO:0000256" key="1">
    <source>
        <dbReference type="ARBA" id="ARBA00022741"/>
    </source>
</evidence>
<reference evidence="7 8" key="1">
    <citation type="submission" date="2019-03" db="EMBL/GenBank/DDBJ databases">
        <title>Sequencing the genomes of 1000 actinobacteria strains.</title>
        <authorList>
            <person name="Klenk H.-P."/>
        </authorList>
    </citation>
    <scope>NUCLEOTIDE SEQUENCE [LARGE SCALE GENOMIC DNA]</scope>
    <source>
        <strain evidence="7 8">DSM 44969</strain>
    </source>
</reference>
<dbReference type="Gene3D" id="3.30.450.40">
    <property type="match status" value="1"/>
</dbReference>
<dbReference type="Gene3D" id="3.40.50.300">
    <property type="entry name" value="P-loop containing nucleotide triphosphate hydrolases"/>
    <property type="match status" value="1"/>
</dbReference>
<keyword evidence="4" id="KW-0804">Transcription</keyword>
<dbReference type="PROSITE" id="PS50045">
    <property type="entry name" value="SIGMA54_INTERACT_4"/>
    <property type="match status" value="1"/>
</dbReference>
<protein>
    <submittedName>
        <fullName evidence="7">Transcriptional regulator of acetoin/glycerol metabolism</fullName>
    </submittedName>
</protein>
<dbReference type="Pfam" id="PF02954">
    <property type="entry name" value="HTH_8"/>
    <property type="match status" value="1"/>
</dbReference>
<keyword evidence="8" id="KW-1185">Reference proteome</keyword>
<keyword evidence="1" id="KW-0547">Nucleotide-binding</keyword>
<dbReference type="SUPFAM" id="SSF46689">
    <property type="entry name" value="Homeodomain-like"/>
    <property type="match status" value="1"/>
</dbReference>
<name>A0A4R1HD80_PSEEN</name>
<dbReference type="SUPFAM" id="SSF52540">
    <property type="entry name" value="P-loop containing nucleoside triphosphate hydrolases"/>
    <property type="match status" value="1"/>
</dbReference>
<evidence type="ECO:0000313" key="7">
    <source>
        <dbReference type="EMBL" id="TCK20007.1"/>
    </source>
</evidence>
<evidence type="ECO:0000313" key="8">
    <source>
        <dbReference type="Proteomes" id="UP000295560"/>
    </source>
</evidence>
<dbReference type="OrthoDB" id="5496274at2"/>
<dbReference type="Proteomes" id="UP000295560">
    <property type="component" value="Unassembled WGS sequence"/>
</dbReference>
<dbReference type="InterPro" id="IPR002078">
    <property type="entry name" value="Sigma_54_int"/>
</dbReference>
<evidence type="ECO:0000256" key="4">
    <source>
        <dbReference type="ARBA" id="ARBA00023163"/>
    </source>
</evidence>
<evidence type="ECO:0000256" key="3">
    <source>
        <dbReference type="ARBA" id="ARBA00023015"/>
    </source>
</evidence>
<evidence type="ECO:0000256" key="2">
    <source>
        <dbReference type="ARBA" id="ARBA00022840"/>
    </source>
</evidence>
<dbReference type="InterPro" id="IPR009057">
    <property type="entry name" value="Homeodomain-like_sf"/>
</dbReference>
<dbReference type="InterPro" id="IPR002197">
    <property type="entry name" value="HTH_Fis"/>
</dbReference>
<dbReference type="GO" id="GO:0005524">
    <property type="term" value="F:ATP binding"/>
    <property type="evidence" value="ECO:0007669"/>
    <property type="project" value="UniProtKB-KW"/>
</dbReference>
<comment type="caution">
    <text evidence="7">The sequence shown here is derived from an EMBL/GenBank/DDBJ whole genome shotgun (WGS) entry which is preliminary data.</text>
</comment>
<keyword evidence="3" id="KW-0805">Transcription regulation</keyword>
<accession>A0A4R1HD80</accession>
<dbReference type="PANTHER" id="PTHR32071">
    <property type="entry name" value="TRANSCRIPTIONAL REGULATORY PROTEIN"/>
    <property type="match status" value="1"/>
</dbReference>
<gene>
    <name evidence="7" type="ORF">EV378_3954</name>
</gene>
<organism evidence="7 8">
    <name type="scientific">Pseudonocardia endophytica</name>
    <dbReference type="NCBI Taxonomy" id="401976"/>
    <lineage>
        <taxon>Bacteria</taxon>
        <taxon>Bacillati</taxon>
        <taxon>Actinomycetota</taxon>
        <taxon>Actinomycetes</taxon>
        <taxon>Pseudonocardiales</taxon>
        <taxon>Pseudonocardiaceae</taxon>
        <taxon>Pseudonocardia</taxon>
    </lineage>
</organism>
<feature type="region of interest" description="Disordered" evidence="5">
    <location>
        <begin position="300"/>
        <end position="326"/>
    </location>
</feature>
<dbReference type="InterPro" id="IPR027417">
    <property type="entry name" value="P-loop_NTPase"/>
</dbReference>
<keyword evidence="2" id="KW-0067">ATP-binding</keyword>
<sequence length="588" mass="64042">MPSNRLDNALARNRDRFLSEGGEPRGVRSDILQSWRRSVTLSIQPDAFSPLYQPDDVNPDGRLLRAAEPVLHHLTTNSGDLGLGFLVTDDEARILARWTDTPQMLQLLDKVSADRGHVFSEDAIGTNGLGTAVELGRVVRVNGREHFADILGEFTCVGVPIRDPLARRMIGVLDITCAADHDNKLITLLATQTAEKIEQSMYEQQGPREQALLRHFLAARRSTAGIVVVSERLMLADPRAGRLLEGFDQPLLWERASRALNTSGTVDEELQLADGQTLATSMTAIHDGGEVLGVMLQIRPSGRGRPAGARRTAPPPDEHRPGLAGDSAGLRSAFRACREASEHSVVLITGEQGVGKTALARSVHRAGPPRELHTRDCAAIDSDGLLAWYDGLRTTLAGEPGTLLLQHLNLLSESERKPVGGLLRTAVARGWRVLVTSVTGTQPRDGSTPQLDAVEVVLAPLRDRIEDVPALAGHFAGHRRLTPEVTQLLTRLLWPRNVRELEGVIERITTGRPAVAPIRLSDIPPELATDASRRQLSRFERAEISTLLNALADCNGNKTEAARLAGVSRSTFYRKLRAGGVDLENTTF</sequence>
<dbReference type="RefSeq" id="WP_132428439.1">
    <property type="nucleotide sequence ID" value="NZ_SMFZ01000002.1"/>
</dbReference>
<dbReference type="GO" id="GO:0006355">
    <property type="term" value="P:regulation of DNA-templated transcription"/>
    <property type="evidence" value="ECO:0007669"/>
    <property type="project" value="InterPro"/>
</dbReference>
<dbReference type="InterPro" id="IPR058031">
    <property type="entry name" value="AAA_lid_NorR"/>
</dbReference>
<evidence type="ECO:0000259" key="6">
    <source>
        <dbReference type="PROSITE" id="PS50045"/>
    </source>
</evidence>
<dbReference type="Gene3D" id="1.10.8.60">
    <property type="match status" value="1"/>
</dbReference>
<dbReference type="Pfam" id="PF00158">
    <property type="entry name" value="Sigma54_activat"/>
    <property type="match status" value="1"/>
</dbReference>
<feature type="domain" description="Sigma-54 factor interaction" evidence="6">
    <location>
        <begin position="340"/>
        <end position="510"/>
    </location>
</feature>
<dbReference type="PRINTS" id="PR01590">
    <property type="entry name" value="HTHFIS"/>
</dbReference>